<dbReference type="RefSeq" id="WP_225978733.1">
    <property type="nucleotide sequence ID" value="NZ_BJFL01000042.1"/>
</dbReference>
<dbReference type="InterPro" id="IPR013324">
    <property type="entry name" value="RNA_pol_sigma_r3/r4-like"/>
</dbReference>
<dbReference type="InterPro" id="IPR007627">
    <property type="entry name" value="RNA_pol_sigma70_r2"/>
</dbReference>
<name>A0A4D4J9B3_9PSEU</name>
<dbReference type="CDD" id="cd06171">
    <property type="entry name" value="Sigma70_r4"/>
    <property type="match status" value="1"/>
</dbReference>
<evidence type="ECO:0000256" key="6">
    <source>
        <dbReference type="RuleBase" id="RU000716"/>
    </source>
</evidence>
<evidence type="ECO:0000256" key="1">
    <source>
        <dbReference type="ARBA" id="ARBA00010641"/>
    </source>
</evidence>
<evidence type="ECO:0000256" key="3">
    <source>
        <dbReference type="ARBA" id="ARBA00023082"/>
    </source>
</evidence>
<dbReference type="GO" id="GO:0006352">
    <property type="term" value="P:DNA-templated transcription initiation"/>
    <property type="evidence" value="ECO:0007669"/>
    <property type="project" value="InterPro"/>
</dbReference>
<keyword evidence="5 6" id="KW-0804">Transcription</keyword>
<dbReference type="SUPFAM" id="SSF88659">
    <property type="entry name" value="Sigma3 and sigma4 domains of RNA polymerase sigma factors"/>
    <property type="match status" value="1"/>
</dbReference>
<dbReference type="PANTHER" id="PTHR43133:SF8">
    <property type="entry name" value="RNA POLYMERASE SIGMA FACTOR HI_1459-RELATED"/>
    <property type="match status" value="1"/>
</dbReference>
<dbReference type="InterPro" id="IPR039425">
    <property type="entry name" value="RNA_pol_sigma-70-like"/>
</dbReference>
<keyword evidence="2 6" id="KW-0805">Transcription regulation</keyword>
<dbReference type="PANTHER" id="PTHR43133">
    <property type="entry name" value="RNA POLYMERASE ECF-TYPE SIGMA FACTO"/>
    <property type="match status" value="1"/>
</dbReference>
<dbReference type="InterPro" id="IPR036388">
    <property type="entry name" value="WH-like_DNA-bd_sf"/>
</dbReference>
<dbReference type="InterPro" id="IPR000838">
    <property type="entry name" value="RNA_pol_sigma70_ECF_CS"/>
</dbReference>
<evidence type="ECO:0000256" key="4">
    <source>
        <dbReference type="ARBA" id="ARBA00023125"/>
    </source>
</evidence>
<dbReference type="GO" id="GO:0003677">
    <property type="term" value="F:DNA binding"/>
    <property type="evidence" value="ECO:0007669"/>
    <property type="project" value="UniProtKB-KW"/>
</dbReference>
<dbReference type="PROSITE" id="PS01063">
    <property type="entry name" value="SIGMA70_ECF"/>
    <property type="match status" value="1"/>
</dbReference>
<keyword evidence="3 6" id="KW-0731">Sigma factor</keyword>
<dbReference type="InterPro" id="IPR013249">
    <property type="entry name" value="RNA_pol_sigma70_r4_t2"/>
</dbReference>
<dbReference type="AlphaFoldDB" id="A0A4D4J9B3"/>
<dbReference type="Proteomes" id="UP000298860">
    <property type="component" value="Unassembled WGS sequence"/>
</dbReference>
<evidence type="ECO:0000313" key="10">
    <source>
        <dbReference type="Proteomes" id="UP000298860"/>
    </source>
</evidence>
<comment type="caution">
    <text evidence="9">The sequence shown here is derived from an EMBL/GenBank/DDBJ whole genome shotgun (WGS) entry which is preliminary data.</text>
</comment>
<dbReference type="EMBL" id="BJFL01000042">
    <property type="protein sequence ID" value="GDY33415.1"/>
    <property type="molecule type" value="Genomic_DNA"/>
</dbReference>
<dbReference type="Gene3D" id="1.10.10.10">
    <property type="entry name" value="Winged helix-like DNA-binding domain superfamily/Winged helix DNA-binding domain"/>
    <property type="match status" value="1"/>
</dbReference>
<dbReference type="Gene3D" id="1.10.1740.10">
    <property type="match status" value="1"/>
</dbReference>
<keyword evidence="4 6" id="KW-0238">DNA-binding</keyword>
<dbReference type="GO" id="GO:0016987">
    <property type="term" value="F:sigma factor activity"/>
    <property type="evidence" value="ECO:0007669"/>
    <property type="project" value="UniProtKB-KW"/>
</dbReference>
<sequence>MSRSLGMPAPGADLAGEPTDATLAARAAEGDAAAFESLLLRYQDRVYRLAVRMLGDPAEAEDIAQEVFLTAWRQLPALADPAAVRTWLFRIAHRQCLVLFRTRRSRRTEPTDAFPESAAMAVGGAPGGWFDPPRAVEAGAGVRALGAALAGLPSPQRAVWLLAEVDGLPFAEIAEVVGTTEEAVRGRLCRARTRLAELMRAWR</sequence>
<dbReference type="Pfam" id="PF04542">
    <property type="entry name" value="Sigma70_r2"/>
    <property type="match status" value="1"/>
</dbReference>
<feature type="domain" description="RNA polymerase sigma-70 region 2" evidence="7">
    <location>
        <begin position="40"/>
        <end position="105"/>
    </location>
</feature>
<accession>A0A4D4J9B3</accession>
<comment type="similarity">
    <text evidence="1 6">Belongs to the sigma-70 factor family. ECF subfamily.</text>
</comment>
<feature type="domain" description="RNA polymerase sigma factor 70 region 4 type 2" evidence="8">
    <location>
        <begin position="144"/>
        <end position="195"/>
    </location>
</feature>
<dbReference type="InterPro" id="IPR013325">
    <property type="entry name" value="RNA_pol_sigma_r2"/>
</dbReference>
<evidence type="ECO:0000259" key="8">
    <source>
        <dbReference type="Pfam" id="PF08281"/>
    </source>
</evidence>
<dbReference type="NCBIfam" id="TIGR02937">
    <property type="entry name" value="sigma70-ECF"/>
    <property type="match status" value="1"/>
</dbReference>
<dbReference type="GO" id="GO:0006950">
    <property type="term" value="P:response to stress"/>
    <property type="evidence" value="ECO:0007669"/>
    <property type="project" value="UniProtKB-ARBA"/>
</dbReference>
<evidence type="ECO:0000313" key="9">
    <source>
        <dbReference type="EMBL" id="GDY33415.1"/>
    </source>
</evidence>
<proteinExistence type="inferred from homology"/>
<gene>
    <name evidence="9" type="primary">algU</name>
    <name evidence="9" type="ORF">GTS_50480</name>
</gene>
<evidence type="ECO:0000256" key="5">
    <source>
        <dbReference type="ARBA" id="ARBA00023163"/>
    </source>
</evidence>
<dbReference type="InterPro" id="IPR014284">
    <property type="entry name" value="RNA_pol_sigma-70_dom"/>
</dbReference>
<organism evidence="9 10">
    <name type="scientific">Gandjariella thermophila</name>
    <dbReference type="NCBI Taxonomy" id="1931992"/>
    <lineage>
        <taxon>Bacteria</taxon>
        <taxon>Bacillati</taxon>
        <taxon>Actinomycetota</taxon>
        <taxon>Actinomycetes</taxon>
        <taxon>Pseudonocardiales</taxon>
        <taxon>Pseudonocardiaceae</taxon>
        <taxon>Gandjariella</taxon>
    </lineage>
</organism>
<evidence type="ECO:0000259" key="7">
    <source>
        <dbReference type="Pfam" id="PF04542"/>
    </source>
</evidence>
<protein>
    <recommendedName>
        <fullName evidence="6">RNA polymerase sigma factor</fullName>
    </recommendedName>
</protein>
<evidence type="ECO:0000256" key="2">
    <source>
        <dbReference type="ARBA" id="ARBA00023015"/>
    </source>
</evidence>
<dbReference type="SUPFAM" id="SSF88946">
    <property type="entry name" value="Sigma2 domain of RNA polymerase sigma factors"/>
    <property type="match status" value="1"/>
</dbReference>
<dbReference type="Pfam" id="PF08281">
    <property type="entry name" value="Sigma70_r4_2"/>
    <property type="match status" value="1"/>
</dbReference>
<reference evidence="10" key="1">
    <citation type="submission" date="2019-04" db="EMBL/GenBank/DDBJ databases">
        <title>Draft genome sequence of Pseudonocardiaceae bacterium SL3-2-4.</title>
        <authorList>
            <person name="Ningsih F."/>
            <person name="Yokota A."/>
            <person name="Sakai Y."/>
            <person name="Nanatani K."/>
            <person name="Yabe S."/>
            <person name="Oetari A."/>
            <person name="Sjamsuridzal W."/>
        </authorList>
    </citation>
    <scope>NUCLEOTIDE SEQUENCE [LARGE SCALE GENOMIC DNA]</scope>
    <source>
        <strain evidence="10">SL3-2-4</strain>
    </source>
</reference>
<keyword evidence="10" id="KW-1185">Reference proteome</keyword>